<sequence length="135" mass="14718">MQSARSPSLRNSEIELPNVPGGVPHPTNLSIPPKSFPFIVLPGPIDGIEGHPFAISRFNVEPRHSSDSKTHRVTSKTCHLDRSKTRTYTTGRRILSSESPLRSVTNKLKVKNVFSAGARACGKTNGFTNVARRAS</sequence>
<evidence type="ECO:0000256" key="1">
    <source>
        <dbReference type="SAM" id="MobiDB-lite"/>
    </source>
</evidence>
<gene>
    <name evidence="2" type="ORF">EVAR_81151_1</name>
</gene>
<feature type="region of interest" description="Disordered" evidence="1">
    <location>
        <begin position="62"/>
        <end position="83"/>
    </location>
</feature>
<evidence type="ECO:0000313" key="2">
    <source>
        <dbReference type="EMBL" id="GBP26786.1"/>
    </source>
</evidence>
<protein>
    <submittedName>
        <fullName evidence="2">Uncharacterized protein</fullName>
    </submittedName>
</protein>
<name>A0A4C1ULE2_EUMVA</name>
<organism evidence="2 3">
    <name type="scientific">Eumeta variegata</name>
    <name type="common">Bagworm moth</name>
    <name type="synonym">Eumeta japonica</name>
    <dbReference type="NCBI Taxonomy" id="151549"/>
    <lineage>
        <taxon>Eukaryota</taxon>
        <taxon>Metazoa</taxon>
        <taxon>Ecdysozoa</taxon>
        <taxon>Arthropoda</taxon>
        <taxon>Hexapoda</taxon>
        <taxon>Insecta</taxon>
        <taxon>Pterygota</taxon>
        <taxon>Neoptera</taxon>
        <taxon>Endopterygota</taxon>
        <taxon>Lepidoptera</taxon>
        <taxon>Glossata</taxon>
        <taxon>Ditrysia</taxon>
        <taxon>Tineoidea</taxon>
        <taxon>Psychidae</taxon>
        <taxon>Oiketicinae</taxon>
        <taxon>Eumeta</taxon>
    </lineage>
</organism>
<comment type="caution">
    <text evidence="2">The sequence shown here is derived from an EMBL/GenBank/DDBJ whole genome shotgun (WGS) entry which is preliminary data.</text>
</comment>
<dbReference type="EMBL" id="BGZK01000185">
    <property type="protein sequence ID" value="GBP26786.1"/>
    <property type="molecule type" value="Genomic_DNA"/>
</dbReference>
<keyword evidence="3" id="KW-1185">Reference proteome</keyword>
<feature type="region of interest" description="Disordered" evidence="1">
    <location>
        <begin position="1"/>
        <end position="28"/>
    </location>
</feature>
<reference evidence="2 3" key="1">
    <citation type="journal article" date="2019" name="Commun. Biol.">
        <title>The bagworm genome reveals a unique fibroin gene that provides high tensile strength.</title>
        <authorList>
            <person name="Kono N."/>
            <person name="Nakamura H."/>
            <person name="Ohtoshi R."/>
            <person name="Tomita M."/>
            <person name="Numata K."/>
            <person name="Arakawa K."/>
        </authorList>
    </citation>
    <scope>NUCLEOTIDE SEQUENCE [LARGE SCALE GENOMIC DNA]</scope>
</reference>
<dbReference type="AlphaFoldDB" id="A0A4C1ULE2"/>
<evidence type="ECO:0000313" key="3">
    <source>
        <dbReference type="Proteomes" id="UP000299102"/>
    </source>
</evidence>
<dbReference type="Proteomes" id="UP000299102">
    <property type="component" value="Unassembled WGS sequence"/>
</dbReference>
<accession>A0A4C1ULE2</accession>
<feature type="compositionally biased region" description="Polar residues" evidence="1">
    <location>
        <begin position="1"/>
        <end position="11"/>
    </location>
</feature>
<proteinExistence type="predicted"/>